<keyword evidence="6" id="KW-0560">Oxidoreductase</keyword>
<dbReference type="Proteomes" id="UP000054007">
    <property type="component" value="Unassembled WGS sequence"/>
</dbReference>
<evidence type="ECO:0000256" key="7">
    <source>
        <dbReference type="ARBA" id="ARBA00023180"/>
    </source>
</evidence>
<evidence type="ECO:0000256" key="5">
    <source>
        <dbReference type="ARBA" id="ARBA00022827"/>
    </source>
</evidence>
<keyword evidence="4" id="KW-0732">Signal</keyword>
<evidence type="ECO:0000313" key="13">
    <source>
        <dbReference type="Proteomes" id="UP000054007"/>
    </source>
</evidence>
<dbReference type="Pfam" id="PF00732">
    <property type="entry name" value="GMC_oxred_N"/>
    <property type="match status" value="1"/>
</dbReference>
<comment type="similarity">
    <text evidence="2 9">Belongs to the GMC oxidoreductase family.</text>
</comment>
<dbReference type="AlphaFoldDB" id="A0A0D7B8X0"/>
<evidence type="ECO:0000256" key="6">
    <source>
        <dbReference type="ARBA" id="ARBA00023002"/>
    </source>
</evidence>
<evidence type="ECO:0000256" key="4">
    <source>
        <dbReference type="ARBA" id="ARBA00022729"/>
    </source>
</evidence>
<dbReference type="InterPro" id="IPR007867">
    <property type="entry name" value="GMC_OxRtase_C"/>
</dbReference>
<evidence type="ECO:0000259" key="10">
    <source>
        <dbReference type="PROSITE" id="PS00623"/>
    </source>
</evidence>
<dbReference type="PANTHER" id="PTHR11552:SF201">
    <property type="entry name" value="GLUCOSE-METHANOL-CHOLINE OXIDOREDUCTASE N-TERMINAL DOMAIN-CONTAINING PROTEIN"/>
    <property type="match status" value="1"/>
</dbReference>
<dbReference type="SUPFAM" id="SSF54373">
    <property type="entry name" value="FAD-linked reductases, C-terminal domain"/>
    <property type="match status" value="1"/>
</dbReference>
<evidence type="ECO:0000256" key="2">
    <source>
        <dbReference type="ARBA" id="ARBA00010790"/>
    </source>
</evidence>
<keyword evidence="3 9" id="KW-0285">Flavoprotein</keyword>
<evidence type="ECO:0000313" key="12">
    <source>
        <dbReference type="EMBL" id="KIY66922.1"/>
    </source>
</evidence>
<dbReference type="SUPFAM" id="SSF51905">
    <property type="entry name" value="FAD/NAD(P)-binding domain"/>
    <property type="match status" value="1"/>
</dbReference>
<comment type="cofactor">
    <cofactor evidence="1 8">
        <name>FAD</name>
        <dbReference type="ChEBI" id="CHEBI:57692"/>
    </cofactor>
</comment>
<evidence type="ECO:0000259" key="11">
    <source>
        <dbReference type="PROSITE" id="PS00624"/>
    </source>
</evidence>
<feature type="binding site" evidence="8">
    <location>
        <begin position="23"/>
        <end position="24"/>
    </location>
    <ligand>
        <name>FAD</name>
        <dbReference type="ChEBI" id="CHEBI:57692"/>
    </ligand>
</feature>
<feature type="domain" description="Glucose-methanol-choline oxidoreductase N-terminal" evidence="10">
    <location>
        <begin position="92"/>
        <end position="115"/>
    </location>
</feature>
<reference evidence="12 13" key="1">
    <citation type="journal article" date="2015" name="Fungal Genet. Biol.">
        <title>Evolution of novel wood decay mechanisms in Agaricales revealed by the genome sequences of Fistulina hepatica and Cylindrobasidium torrendii.</title>
        <authorList>
            <person name="Floudas D."/>
            <person name="Held B.W."/>
            <person name="Riley R."/>
            <person name="Nagy L.G."/>
            <person name="Koehler G."/>
            <person name="Ransdell A.S."/>
            <person name="Younus H."/>
            <person name="Chow J."/>
            <person name="Chiniquy J."/>
            <person name="Lipzen A."/>
            <person name="Tritt A."/>
            <person name="Sun H."/>
            <person name="Haridas S."/>
            <person name="LaButti K."/>
            <person name="Ohm R.A."/>
            <person name="Kues U."/>
            <person name="Blanchette R.A."/>
            <person name="Grigoriev I.V."/>
            <person name="Minto R.E."/>
            <person name="Hibbett D.S."/>
        </authorList>
    </citation>
    <scope>NUCLEOTIDE SEQUENCE [LARGE SCALE GENOMIC DNA]</scope>
    <source>
        <strain evidence="12 13">FP15055 ss-10</strain>
    </source>
</reference>
<dbReference type="GO" id="GO:0050660">
    <property type="term" value="F:flavin adenine dinucleotide binding"/>
    <property type="evidence" value="ECO:0007669"/>
    <property type="project" value="InterPro"/>
</dbReference>
<proteinExistence type="inferred from homology"/>
<dbReference type="InterPro" id="IPR036188">
    <property type="entry name" value="FAD/NAD-bd_sf"/>
</dbReference>
<name>A0A0D7B8X0_9AGAR</name>
<dbReference type="EMBL" id="KN880540">
    <property type="protein sequence ID" value="KIY66922.1"/>
    <property type="molecule type" value="Genomic_DNA"/>
</dbReference>
<organism evidence="12 13">
    <name type="scientific">Cylindrobasidium torrendii FP15055 ss-10</name>
    <dbReference type="NCBI Taxonomy" id="1314674"/>
    <lineage>
        <taxon>Eukaryota</taxon>
        <taxon>Fungi</taxon>
        <taxon>Dikarya</taxon>
        <taxon>Basidiomycota</taxon>
        <taxon>Agaricomycotina</taxon>
        <taxon>Agaricomycetes</taxon>
        <taxon>Agaricomycetidae</taxon>
        <taxon>Agaricales</taxon>
        <taxon>Marasmiineae</taxon>
        <taxon>Physalacriaceae</taxon>
        <taxon>Cylindrobasidium</taxon>
    </lineage>
</organism>
<dbReference type="PROSITE" id="PS00623">
    <property type="entry name" value="GMC_OXRED_1"/>
    <property type="match status" value="1"/>
</dbReference>
<evidence type="ECO:0000256" key="9">
    <source>
        <dbReference type="RuleBase" id="RU003968"/>
    </source>
</evidence>
<accession>A0A0D7B8X0</accession>
<evidence type="ECO:0000256" key="1">
    <source>
        <dbReference type="ARBA" id="ARBA00001974"/>
    </source>
</evidence>
<protein>
    <submittedName>
        <fullName evidence="12">GMC oxidoreductase</fullName>
    </submittedName>
</protein>
<gene>
    <name evidence="12" type="ORF">CYLTODRAFT_377010</name>
</gene>
<dbReference type="Gene3D" id="3.30.560.10">
    <property type="entry name" value="Glucose Oxidase, domain 3"/>
    <property type="match status" value="1"/>
</dbReference>
<dbReference type="InterPro" id="IPR012132">
    <property type="entry name" value="GMC_OxRdtase"/>
</dbReference>
<keyword evidence="13" id="KW-1185">Reference proteome</keyword>
<dbReference type="GO" id="GO:0016614">
    <property type="term" value="F:oxidoreductase activity, acting on CH-OH group of donors"/>
    <property type="evidence" value="ECO:0007669"/>
    <property type="project" value="InterPro"/>
</dbReference>
<feature type="domain" description="Glucose-methanol-choline oxidoreductase N-terminal" evidence="11">
    <location>
        <begin position="285"/>
        <end position="299"/>
    </location>
</feature>
<keyword evidence="5 8" id="KW-0274">FAD</keyword>
<evidence type="ECO:0000256" key="3">
    <source>
        <dbReference type="ARBA" id="ARBA00022630"/>
    </source>
</evidence>
<dbReference type="STRING" id="1314674.A0A0D7B8X0"/>
<dbReference type="Pfam" id="PF05199">
    <property type="entry name" value="GMC_oxred_C"/>
    <property type="match status" value="1"/>
</dbReference>
<dbReference type="Gene3D" id="3.50.50.60">
    <property type="entry name" value="FAD/NAD(P)-binding domain"/>
    <property type="match status" value="1"/>
</dbReference>
<dbReference type="PANTHER" id="PTHR11552">
    <property type="entry name" value="GLUCOSE-METHANOL-CHOLINE GMC OXIDOREDUCTASE"/>
    <property type="match status" value="1"/>
</dbReference>
<dbReference type="InterPro" id="IPR000172">
    <property type="entry name" value="GMC_OxRdtase_N"/>
</dbReference>
<dbReference type="PIRSF" id="PIRSF000137">
    <property type="entry name" value="Alcohol_oxidase"/>
    <property type="match status" value="1"/>
</dbReference>
<dbReference type="OrthoDB" id="269227at2759"/>
<evidence type="ECO:0000256" key="8">
    <source>
        <dbReference type="PIRSR" id="PIRSR000137-2"/>
    </source>
</evidence>
<sequence>MPIVTKEQFLAASLDYLIIGGGTSGLTLASRLSESPEITVGVVEAGGYHVDDPLVNIPGMMGRVLSNPKYDWCFQSEPQTFANGQTVPQAQGKGLGGSSLLNFFAYVRPSKAELDAWSTLGNEGWDWDNLVAYMKKSEHIQPVKMPKDDAIRNAAYSNPAVHGTNGPIAKSFPGHITRLHTEFLDTLETLGLPRNQDNSDGHPVGSILFPTSIDQDTATRSYSASAYYQPHAERPNLLVLLNARATKINFSTPEAGHYAAKGARVSVDGKTFDVSAAKEVILAAGALQTPQLLELSGIGQKKVVEALGQKCLVDLPGVGENLQDHGQVTLIVEVDDTLETLEVLQNPAKLKEHEDLYKQQKGIFAGIPSSTFAFFPANTFADNATIESWMGHANVESGGGTLDLVDDTVKAGYTEQYELLKRWIADPEQPMAQILTINGHRPLPSMAIDGSKRFATILCAYTHPFARGSIHAKSADINDQPAIQPNYLSNPADMDILVKFFRFVLGTVCETSPLKDSIRRRVLPSFGADADDETVRQYVREMIMTVNHPACTAAMAPREHGGVVDAKLRVYGTTNLRVVDCSIMPMQICANIQTIAYAVGEKAADIIRESRVEEN</sequence>
<keyword evidence="7" id="KW-0325">Glycoprotein</keyword>
<dbReference type="PROSITE" id="PS00624">
    <property type="entry name" value="GMC_OXRED_2"/>
    <property type="match status" value="1"/>
</dbReference>